<proteinExistence type="inferred from homology"/>
<evidence type="ECO:0000256" key="5">
    <source>
        <dbReference type="ARBA" id="ARBA00023239"/>
    </source>
</evidence>
<evidence type="ECO:0000256" key="1">
    <source>
        <dbReference type="ARBA" id="ARBA00001933"/>
    </source>
</evidence>
<feature type="domain" description="Orn/Lys/Arg decarboxylases family 1 pyridoxal-P attachment site" evidence="6">
    <location>
        <begin position="4"/>
        <end position="249"/>
    </location>
</feature>
<dbReference type="InterPro" id="IPR000310">
    <property type="entry name" value="Orn/Lys/Arg_deCO2ase_major_dom"/>
</dbReference>
<evidence type="ECO:0000256" key="2">
    <source>
        <dbReference type="ARBA" id="ARBA00010671"/>
    </source>
</evidence>
<dbReference type="Gene3D" id="3.90.1150.150">
    <property type="match status" value="1"/>
</dbReference>
<dbReference type="InterPro" id="IPR008286">
    <property type="entry name" value="Prn/Lys/Arg_de-COase_C"/>
</dbReference>
<keyword evidence="5" id="KW-0456">Lyase</keyword>
<feature type="domain" description="Orn/Lys/Arg decarboxylase C-terminal" evidence="7">
    <location>
        <begin position="341"/>
        <end position="420"/>
    </location>
</feature>
<evidence type="ECO:0000259" key="6">
    <source>
        <dbReference type="Pfam" id="PF01276"/>
    </source>
</evidence>
<name>A0ABW9MWL1_9FIRM</name>
<dbReference type="InterPro" id="IPR015421">
    <property type="entry name" value="PyrdxlP-dep_Trfase_major"/>
</dbReference>
<gene>
    <name evidence="8" type="ORF">ACCQ40_05055</name>
</gene>
<evidence type="ECO:0000313" key="9">
    <source>
        <dbReference type="Proteomes" id="UP001638015"/>
    </source>
</evidence>
<keyword evidence="8" id="KW-0808">Transferase</keyword>
<dbReference type="PANTHER" id="PTHR43277">
    <property type="entry name" value="ARGININE DECARBOXYLASE"/>
    <property type="match status" value="1"/>
</dbReference>
<evidence type="ECO:0000256" key="3">
    <source>
        <dbReference type="ARBA" id="ARBA00022793"/>
    </source>
</evidence>
<keyword evidence="8" id="KW-0032">Aminotransferase</keyword>
<sequence>MLNKKLDEYLKSDYYPFHMPGSKRTDILRKDLPYHRDLTEIDGFDNINDPKDILLELNKKIADIYGVKDAIISTNGSTCGILATIRALTYQNKNILIQRTSHKAVYNAIELNNLNPSYIDVVLSEENAVVDINYDNFFKKIRSRDFAAVIVTSPSYEGYILDLEKIYKECQKVNVPLVVDLAHGSHFILNDKWCDKLDIAITSFHKNLSALTPSACVLINNEKYSPEIKRNMAIFQTSSPSYITMESIDDMVDNFPKFSDLYLNLEKELEDLYSLNLNHLKLVDHPKKDRSKILLSTINTDLNGSTLQNLLKEEKIEIEMAYPSYALLIATIFDKKYGFDRLKDALIKIDQTLSYKENRNNLSYQIPTSKLNITDALLKNKKYISISEACGKVSGQFVYAYPPGIPLIVPGEIINKTVIDDINNMIESGIDVNIINDILIID</sequence>
<keyword evidence="3" id="KW-0210">Decarboxylase</keyword>
<dbReference type="Gene3D" id="3.40.640.10">
    <property type="entry name" value="Type I PLP-dependent aspartate aminotransferase-like (Major domain)"/>
    <property type="match status" value="1"/>
</dbReference>
<organism evidence="8 9">
    <name type="scientific">Anaerococcus cruorum</name>
    <dbReference type="NCBI Taxonomy" id="3115617"/>
    <lineage>
        <taxon>Bacteria</taxon>
        <taxon>Bacillati</taxon>
        <taxon>Bacillota</taxon>
        <taxon>Tissierellia</taxon>
        <taxon>Tissierellales</taxon>
        <taxon>Peptoniphilaceae</taxon>
        <taxon>Anaerococcus</taxon>
    </lineage>
</organism>
<evidence type="ECO:0000313" key="8">
    <source>
        <dbReference type="EMBL" id="MFO3716154.1"/>
    </source>
</evidence>
<comment type="caution">
    <text evidence="8">The sequence shown here is derived from an EMBL/GenBank/DDBJ whole genome shotgun (WGS) entry which is preliminary data.</text>
</comment>
<dbReference type="Gene3D" id="3.90.105.10">
    <property type="entry name" value="Molybdopterin biosynthesis moea protein, domain 2"/>
    <property type="match status" value="1"/>
</dbReference>
<dbReference type="Pfam" id="PF03711">
    <property type="entry name" value="OKR_DC_1_C"/>
    <property type="match status" value="1"/>
</dbReference>
<evidence type="ECO:0000256" key="4">
    <source>
        <dbReference type="ARBA" id="ARBA00022898"/>
    </source>
</evidence>
<dbReference type="SUPFAM" id="SSF53383">
    <property type="entry name" value="PLP-dependent transferases"/>
    <property type="match status" value="1"/>
</dbReference>
<accession>A0ABW9MWL1</accession>
<keyword evidence="4" id="KW-0663">Pyridoxal phosphate</keyword>
<dbReference type="EMBL" id="JBGMEH010000006">
    <property type="protein sequence ID" value="MFO3716154.1"/>
    <property type="molecule type" value="Genomic_DNA"/>
</dbReference>
<evidence type="ECO:0000259" key="7">
    <source>
        <dbReference type="Pfam" id="PF03711"/>
    </source>
</evidence>
<protein>
    <submittedName>
        <fullName evidence="8">Aminotransferase class V-fold PLP-dependent enzyme</fullName>
    </submittedName>
</protein>
<comment type="similarity">
    <text evidence="2">Belongs to the Orn/Lys/Arg decarboxylase class-I family.</text>
</comment>
<dbReference type="RefSeq" id="WP_410032880.1">
    <property type="nucleotide sequence ID" value="NZ_JBGMEH010000006.1"/>
</dbReference>
<dbReference type="PANTHER" id="PTHR43277:SF4">
    <property type="entry name" value="ARGININE DECARBOXYLASE"/>
    <property type="match status" value="1"/>
</dbReference>
<dbReference type="GO" id="GO:0008483">
    <property type="term" value="F:transaminase activity"/>
    <property type="evidence" value="ECO:0007669"/>
    <property type="project" value="UniProtKB-KW"/>
</dbReference>
<dbReference type="InterPro" id="IPR052357">
    <property type="entry name" value="Orn_Lys_Arg_decarboxylase-I"/>
</dbReference>
<comment type="cofactor">
    <cofactor evidence="1">
        <name>pyridoxal 5'-phosphate</name>
        <dbReference type="ChEBI" id="CHEBI:597326"/>
    </cofactor>
</comment>
<keyword evidence="9" id="KW-1185">Reference proteome</keyword>
<dbReference type="Pfam" id="PF01276">
    <property type="entry name" value="OKR_DC_1"/>
    <property type="match status" value="1"/>
</dbReference>
<dbReference type="InterPro" id="IPR015424">
    <property type="entry name" value="PyrdxlP-dep_Trfase"/>
</dbReference>
<reference evidence="8 9" key="1">
    <citation type="journal article" date="2025" name="Anaerobe">
        <title>Description of Anaerococcus kampingiae sp. nov., Anaerococcus groningensis sp. nov., Anaerococcus martiniensis sp. nov., and Anaerococcus cruorum sp. nov., isolated from human clinical specimens.</title>
        <authorList>
            <person name="Boiten K.E."/>
            <person name="Meijer J."/>
            <person name="van Wezel E.M."/>
            <person name="Veloo A.C.M."/>
        </authorList>
    </citation>
    <scope>NUCLEOTIDE SEQUENCE [LARGE SCALE GENOMIC DNA]</scope>
    <source>
        <strain evidence="8 9">ENR1039</strain>
    </source>
</reference>
<dbReference type="Proteomes" id="UP001638015">
    <property type="component" value="Unassembled WGS sequence"/>
</dbReference>